<sequence length="257" mass="27449">MSRVFITGSADGLGQMAARLLIDAGHQVVLHARNAARAEEALKAVPEAETALAGDLSSIAATVALAEQVNTLGRFDAVIHNAAVGYQEPRRIATVDGLPHVFAINTLAPYILTALISKPKRLVYLSSGLHRSGDASLVDLAWDRRPWQGTAAYSDSKLHDALLAFAMARRWPAVLSNALEPGWVATKMGGAGAPDDLQAAPKTQVWLAVSDEPSATVSGAYFYHKKPRETHPAVRDVAVQERLIEACEGFSGIRLPD</sequence>
<dbReference type="Pfam" id="PF00106">
    <property type="entry name" value="adh_short"/>
    <property type="match status" value="1"/>
</dbReference>
<evidence type="ECO:0000256" key="1">
    <source>
        <dbReference type="ARBA" id="ARBA00006484"/>
    </source>
</evidence>
<dbReference type="InterPro" id="IPR002347">
    <property type="entry name" value="SDR_fam"/>
</dbReference>
<reference evidence="3 4" key="1">
    <citation type="submission" date="2021-02" db="EMBL/GenBank/DDBJ databases">
        <authorList>
            <person name="Vanwijnsberghe S."/>
        </authorList>
    </citation>
    <scope>NUCLEOTIDE SEQUENCE [LARGE SCALE GENOMIC DNA]</scope>
    <source>
        <strain evidence="3 4">R-69776</strain>
    </source>
</reference>
<evidence type="ECO:0000313" key="3">
    <source>
        <dbReference type="EMBL" id="CAE6837626.1"/>
    </source>
</evidence>
<dbReference type="InterPro" id="IPR036291">
    <property type="entry name" value="NAD(P)-bd_dom_sf"/>
</dbReference>
<dbReference type="EMBL" id="CAJNBH010000028">
    <property type="protein sequence ID" value="CAE6837626.1"/>
    <property type="molecule type" value="Genomic_DNA"/>
</dbReference>
<dbReference type="SUPFAM" id="SSF51735">
    <property type="entry name" value="NAD(P)-binding Rossmann-fold domains"/>
    <property type="match status" value="1"/>
</dbReference>
<protein>
    <recommendedName>
        <fullName evidence="5">Short-chain dehydrogenase</fullName>
    </recommendedName>
</protein>
<dbReference type="PANTHER" id="PTHR24320:SF274">
    <property type="entry name" value="CHAIN DEHYDROGENASE, PUTATIVE (AFU_ORTHOLOGUE AFUA_4G00440)-RELATED"/>
    <property type="match status" value="1"/>
</dbReference>
<dbReference type="RefSeq" id="WP_200566801.1">
    <property type="nucleotide sequence ID" value="NZ_CAJNAW010000017.1"/>
</dbReference>
<dbReference type="Proteomes" id="UP000673821">
    <property type="component" value="Unassembled WGS sequence"/>
</dbReference>
<dbReference type="PRINTS" id="PR00081">
    <property type="entry name" value="GDHRDH"/>
</dbReference>
<keyword evidence="4" id="KW-1185">Reference proteome</keyword>
<proteinExistence type="inferred from homology"/>
<dbReference type="PANTHER" id="PTHR24320">
    <property type="entry name" value="RETINOL DEHYDROGENASE"/>
    <property type="match status" value="1"/>
</dbReference>
<gene>
    <name evidence="3" type="ORF">R69776_06890</name>
</gene>
<organism evidence="3 4">
    <name type="scientific">Paraburkholderia nemoris</name>
    <dbReference type="NCBI Taxonomy" id="2793076"/>
    <lineage>
        <taxon>Bacteria</taxon>
        <taxon>Pseudomonadati</taxon>
        <taxon>Pseudomonadota</taxon>
        <taxon>Betaproteobacteria</taxon>
        <taxon>Burkholderiales</taxon>
        <taxon>Burkholderiaceae</taxon>
        <taxon>Paraburkholderia</taxon>
    </lineage>
</organism>
<keyword evidence="2" id="KW-0560">Oxidoreductase</keyword>
<evidence type="ECO:0008006" key="5">
    <source>
        <dbReference type="Google" id="ProtNLM"/>
    </source>
</evidence>
<dbReference type="GeneID" id="97056966"/>
<dbReference type="Gene3D" id="3.40.50.720">
    <property type="entry name" value="NAD(P)-binding Rossmann-like Domain"/>
    <property type="match status" value="1"/>
</dbReference>
<comment type="similarity">
    <text evidence="1">Belongs to the short-chain dehydrogenases/reductases (SDR) family.</text>
</comment>
<accession>A0ABM8SW89</accession>
<name>A0ABM8SW89_9BURK</name>
<comment type="caution">
    <text evidence="3">The sequence shown here is derived from an EMBL/GenBank/DDBJ whole genome shotgun (WGS) entry which is preliminary data.</text>
</comment>
<evidence type="ECO:0000256" key="2">
    <source>
        <dbReference type="ARBA" id="ARBA00023002"/>
    </source>
</evidence>
<evidence type="ECO:0000313" key="4">
    <source>
        <dbReference type="Proteomes" id="UP000673821"/>
    </source>
</evidence>